<keyword evidence="3" id="KW-1185">Reference proteome</keyword>
<feature type="region of interest" description="Disordered" evidence="1">
    <location>
        <begin position="54"/>
        <end position="77"/>
    </location>
</feature>
<dbReference type="EMBL" id="JAJSOW010000103">
    <property type="protein sequence ID" value="KAI9173796.1"/>
    <property type="molecule type" value="Genomic_DNA"/>
</dbReference>
<feature type="compositionally biased region" description="Basic and acidic residues" evidence="1">
    <location>
        <begin position="54"/>
        <end position="66"/>
    </location>
</feature>
<name>A0AAD5NPM4_ACENE</name>
<protein>
    <submittedName>
        <fullName evidence="2">Uncharacterized protein</fullName>
    </submittedName>
</protein>
<proteinExistence type="predicted"/>
<evidence type="ECO:0000256" key="1">
    <source>
        <dbReference type="SAM" id="MobiDB-lite"/>
    </source>
</evidence>
<comment type="caution">
    <text evidence="2">The sequence shown here is derived from an EMBL/GenBank/DDBJ whole genome shotgun (WGS) entry which is preliminary data.</text>
</comment>
<dbReference type="AlphaFoldDB" id="A0AAD5NPM4"/>
<gene>
    <name evidence="2" type="ORF">LWI28_006668</name>
</gene>
<organism evidence="2 3">
    <name type="scientific">Acer negundo</name>
    <name type="common">Box elder</name>
    <dbReference type="NCBI Taxonomy" id="4023"/>
    <lineage>
        <taxon>Eukaryota</taxon>
        <taxon>Viridiplantae</taxon>
        <taxon>Streptophyta</taxon>
        <taxon>Embryophyta</taxon>
        <taxon>Tracheophyta</taxon>
        <taxon>Spermatophyta</taxon>
        <taxon>Magnoliopsida</taxon>
        <taxon>eudicotyledons</taxon>
        <taxon>Gunneridae</taxon>
        <taxon>Pentapetalae</taxon>
        <taxon>rosids</taxon>
        <taxon>malvids</taxon>
        <taxon>Sapindales</taxon>
        <taxon>Sapindaceae</taxon>
        <taxon>Hippocastanoideae</taxon>
        <taxon>Acereae</taxon>
        <taxon>Acer</taxon>
    </lineage>
</organism>
<reference evidence="2" key="2">
    <citation type="submission" date="2023-02" db="EMBL/GenBank/DDBJ databases">
        <authorList>
            <person name="Swenson N.G."/>
            <person name="Wegrzyn J.L."/>
            <person name="Mcevoy S.L."/>
        </authorList>
    </citation>
    <scope>NUCLEOTIDE SEQUENCE</scope>
    <source>
        <strain evidence="2">91603</strain>
        <tissue evidence="2">Leaf</tissue>
    </source>
</reference>
<evidence type="ECO:0000313" key="3">
    <source>
        <dbReference type="Proteomes" id="UP001064489"/>
    </source>
</evidence>
<evidence type="ECO:0000313" key="2">
    <source>
        <dbReference type="EMBL" id="KAI9173796.1"/>
    </source>
</evidence>
<dbReference type="Proteomes" id="UP001064489">
    <property type="component" value="Chromosome 8"/>
</dbReference>
<sequence>MVDGVGWLLICRIVDEANCEEDVLEFATEDETRNETAEVDEDKDDRYSFEEMAKTVDEDKDERDQSMESLLKRRIWR</sequence>
<accession>A0AAD5NPM4</accession>
<reference evidence="2" key="1">
    <citation type="journal article" date="2022" name="Plant J.">
        <title>Strategies of tolerance reflected in two North American maple genomes.</title>
        <authorList>
            <person name="McEvoy S.L."/>
            <person name="Sezen U.U."/>
            <person name="Trouern-Trend A."/>
            <person name="McMahon S.M."/>
            <person name="Schaberg P.G."/>
            <person name="Yang J."/>
            <person name="Wegrzyn J.L."/>
            <person name="Swenson N.G."/>
        </authorList>
    </citation>
    <scope>NUCLEOTIDE SEQUENCE</scope>
    <source>
        <strain evidence="2">91603</strain>
    </source>
</reference>